<accession>A0A8K0REK3</accession>
<dbReference type="Proteomes" id="UP000813461">
    <property type="component" value="Unassembled WGS sequence"/>
</dbReference>
<reference evidence="1" key="1">
    <citation type="journal article" date="2021" name="Nat. Commun.">
        <title>Genetic determinants of endophytism in the Arabidopsis root mycobiome.</title>
        <authorList>
            <person name="Mesny F."/>
            <person name="Miyauchi S."/>
            <person name="Thiergart T."/>
            <person name="Pickel B."/>
            <person name="Atanasova L."/>
            <person name="Karlsson M."/>
            <person name="Huettel B."/>
            <person name="Barry K.W."/>
            <person name="Haridas S."/>
            <person name="Chen C."/>
            <person name="Bauer D."/>
            <person name="Andreopoulos W."/>
            <person name="Pangilinan J."/>
            <person name="LaButti K."/>
            <person name="Riley R."/>
            <person name="Lipzen A."/>
            <person name="Clum A."/>
            <person name="Drula E."/>
            <person name="Henrissat B."/>
            <person name="Kohler A."/>
            <person name="Grigoriev I.V."/>
            <person name="Martin F.M."/>
            <person name="Hacquard S."/>
        </authorList>
    </citation>
    <scope>NUCLEOTIDE SEQUENCE</scope>
    <source>
        <strain evidence="1">MPI-SDFR-AT-0120</strain>
    </source>
</reference>
<dbReference type="OrthoDB" id="3932250at2759"/>
<sequence length="79" mass="8610">MFARLFTRVPTATRAVRFNSSSSTSSAARVFQMAAQAERPNAAEAAVPVMWAVCGALTYTAWNRMDERNAGDAEKLLIV</sequence>
<evidence type="ECO:0000313" key="2">
    <source>
        <dbReference type="Proteomes" id="UP000813461"/>
    </source>
</evidence>
<protein>
    <submittedName>
        <fullName evidence="1">Uncharacterized protein</fullName>
    </submittedName>
</protein>
<comment type="caution">
    <text evidence="1">The sequence shown here is derived from an EMBL/GenBank/DDBJ whole genome shotgun (WGS) entry which is preliminary data.</text>
</comment>
<gene>
    <name evidence="1" type="ORF">FB567DRAFT_588654</name>
</gene>
<keyword evidence="2" id="KW-1185">Reference proteome</keyword>
<dbReference type="EMBL" id="JAGMVJ010000003">
    <property type="protein sequence ID" value="KAH7092369.1"/>
    <property type="molecule type" value="Genomic_DNA"/>
</dbReference>
<dbReference type="AlphaFoldDB" id="A0A8K0REK3"/>
<evidence type="ECO:0000313" key="1">
    <source>
        <dbReference type="EMBL" id="KAH7092369.1"/>
    </source>
</evidence>
<proteinExistence type="predicted"/>
<organism evidence="1 2">
    <name type="scientific">Paraphoma chrysanthemicola</name>
    <dbReference type="NCBI Taxonomy" id="798071"/>
    <lineage>
        <taxon>Eukaryota</taxon>
        <taxon>Fungi</taxon>
        <taxon>Dikarya</taxon>
        <taxon>Ascomycota</taxon>
        <taxon>Pezizomycotina</taxon>
        <taxon>Dothideomycetes</taxon>
        <taxon>Pleosporomycetidae</taxon>
        <taxon>Pleosporales</taxon>
        <taxon>Pleosporineae</taxon>
        <taxon>Phaeosphaeriaceae</taxon>
        <taxon>Paraphoma</taxon>
    </lineage>
</organism>
<name>A0A8K0REK3_9PLEO</name>